<keyword evidence="4" id="KW-1185">Reference proteome</keyword>
<dbReference type="EMBL" id="PVZC01000009">
    <property type="protein sequence ID" value="PRX95755.1"/>
    <property type="molecule type" value="Genomic_DNA"/>
</dbReference>
<dbReference type="RefSeq" id="WP_106252122.1">
    <property type="nucleotide sequence ID" value="NZ_PVZC01000009.1"/>
</dbReference>
<sequence length="59" mass="6746">MITEWHKSSYSSGGSNCVEFRESENCADVRDSKHPEQPHLSFSPDAWTTFTQAVKDDRL</sequence>
<name>A0A2T0PW39_9ACTN</name>
<gene>
    <name evidence="3" type="ORF">CLV72_109368</name>
</gene>
<evidence type="ECO:0000313" key="3">
    <source>
        <dbReference type="EMBL" id="PRX95755.1"/>
    </source>
</evidence>
<dbReference type="Proteomes" id="UP000237846">
    <property type="component" value="Unassembled WGS sequence"/>
</dbReference>
<accession>A0A2T0PW39</accession>
<evidence type="ECO:0000313" key="4">
    <source>
        <dbReference type="Proteomes" id="UP000237846"/>
    </source>
</evidence>
<dbReference type="OrthoDB" id="3482502at2"/>
<feature type="region of interest" description="Disordered" evidence="1">
    <location>
        <begin position="24"/>
        <end position="45"/>
    </location>
</feature>
<comment type="caution">
    <text evidence="3">The sequence shown here is derived from an EMBL/GenBank/DDBJ whole genome shotgun (WGS) entry which is preliminary data.</text>
</comment>
<feature type="domain" description="DUF397" evidence="2">
    <location>
        <begin position="4"/>
        <end position="55"/>
    </location>
</feature>
<evidence type="ECO:0000259" key="2">
    <source>
        <dbReference type="Pfam" id="PF04149"/>
    </source>
</evidence>
<evidence type="ECO:0000256" key="1">
    <source>
        <dbReference type="SAM" id="MobiDB-lite"/>
    </source>
</evidence>
<dbReference type="Pfam" id="PF04149">
    <property type="entry name" value="DUF397"/>
    <property type="match status" value="1"/>
</dbReference>
<proteinExistence type="predicted"/>
<reference evidence="3 4" key="1">
    <citation type="submission" date="2018-03" db="EMBL/GenBank/DDBJ databases">
        <title>Genomic Encyclopedia of Archaeal and Bacterial Type Strains, Phase II (KMG-II): from individual species to whole genera.</title>
        <authorList>
            <person name="Goeker M."/>
        </authorList>
    </citation>
    <scope>NUCLEOTIDE SEQUENCE [LARGE SCALE GENOMIC DNA]</scope>
    <source>
        <strain evidence="3 4">DSM 45601</strain>
    </source>
</reference>
<dbReference type="InterPro" id="IPR007278">
    <property type="entry name" value="DUF397"/>
</dbReference>
<dbReference type="AlphaFoldDB" id="A0A2T0PW39"/>
<feature type="compositionally biased region" description="Basic and acidic residues" evidence="1">
    <location>
        <begin position="24"/>
        <end position="37"/>
    </location>
</feature>
<organism evidence="3 4">
    <name type="scientific">Allonocardiopsis opalescens</name>
    <dbReference type="NCBI Taxonomy" id="1144618"/>
    <lineage>
        <taxon>Bacteria</taxon>
        <taxon>Bacillati</taxon>
        <taxon>Actinomycetota</taxon>
        <taxon>Actinomycetes</taxon>
        <taxon>Streptosporangiales</taxon>
        <taxon>Allonocardiopsis</taxon>
    </lineage>
</organism>
<protein>
    <submittedName>
        <fullName evidence="3">Uncharacterized protein DUF397</fullName>
    </submittedName>
</protein>